<dbReference type="Proteomes" id="UP000515465">
    <property type="component" value="Plasmid p_3"/>
</dbReference>
<evidence type="ECO:0000313" key="3">
    <source>
        <dbReference type="Proteomes" id="UP000515465"/>
    </source>
</evidence>
<feature type="domain" description="ABC-three component systems C-terminal" evidence="1">
    <location>
        <begin position="260"/>
        <end position="388"/>
    </location>
</feature>
<organism evidence="2 3">
    <name type="scientific">Mesorhizobium huakuii</name>
    <dbReference type="NCBI Taxonomy" id="28104"/>
    <lineage>
        <taxon>Bacteria</taxon>
        <taxon>Pseudomonadati</taxon>
        <taxon>Pseudomonadota</taxon>
        <taxon>Alphaproteobacteria</taxon>
        <taxon>Hyphomicrobiales</taxon>
        <taxon>Phyllobacteriaceae</taxon>
        <taxon>Mesorhizobium</taxon>
    </lineage>
</organism>
<sequence>MSGITSQFSAAEPGLGYIFQSRYALLRMFDLPEDGEVYIERNDDVEFVAADGQVSLGSLKHKAKGESLSDLSVDFWKSVRVWVSYYKSSGRSGSNARFILYSTASVSPGSFLQHFVGAGGSSELRATEAASALASSVSKDIDKVKADLEGLTTVEAQDFYGRITISPSTPRIDDIPALIDQRLRTTRKEDREALFSRLEGWWSDLVILVLTGKAGPSIKVQEVSDKLVLLAEQFRSDNLPIDFQNKKPGDIDPSNDKRTFVIQLHALKLSEKRIQHAIIDYYRAFEQRSLWARERLVIAGEIEEYEDRLVEEWDRHKAILCEKINEGSHDDACVEAGNALYLWALTNTSHLRIRERVTEPYVVRGAFQMLANDRPTPRVHWHPRFLERLVKILEAAA</sequence>
<evidence type="ECO:0000313" key="2">
    <source>
        <dbReference type="EMBL" id="QND61813.1"/>
    </source>
</evidence>
<gene>
    <name evidence="2" type="ORF">HB778_37065</name>
</gene>
<name>A0A7G6T4Y1_9HYPH</name>
<proteinExistence type="predicted"/>
<keyword evidence="2" id="KW-0614">Plasmid</keyword>
<dbReference type="AlphaFoldDB" id="A0A7G6T4Y1"/>
<reference evidence="2" key="1">
    <citation type="journal article" date="2020" name="Mol. Plant Microbe Interact.">
        <title>Complete genome sequences of four natural Pseudomonas isolates that catabolize a wide range of aromatic compounds relevant to lignin valorization.</title>
        <authorList>
            <person name="Hatmaker E.A."/>
            <person name="Presle G."/>
            <person name="Cannon O."/>
            <person name="Guss A.M."/>
            <person name="Elkins J.G."/>
        </authorList>
    </citation>
    <scope>NUCLEOTIDE SEQUENCE</scope>
    <source>
        <strain evidence="2">583</strain>
        <plasmid evidence="2">p_3</plasmid>
    </source>
</reference>
<evidence type="ECO:0000259" key="1">
    <source>
        <dbReference type="Pfam" id="PF20283"/>
    </source>
</evidence>
<dbReference type="Pfam" id="PF20283">
    <property type="entry name" value="CTD7"/>
    <property type="match status" value="1"/>
</dbReference>
<accession>A0A7G6T4Y1</accession>
<dbReference type="RefSeq" id="WP_183465560.1">
    <property type="nucleotide sequence ID" value="NZ_CP050298.1"/>
</dbReference>
<geneLocation type="plasmid" evidence="2 3">
    <name>p_3</name>
</geneLocation>
<dbReference type="InterPro" id="IPR046913">
    <property type="entry name" value="ABC-3C_CTD7"/>
</dbReference>
<dbReference type="EMBL" id="CP050298">
    <property type="protein sequence ID" value="QND61813.1"/>
    <property type="molecule type" value="Genomic_DNA"/>
</dbReference>
<protein>
    <recommendedName>
        <fullName evidence="1">ABC-three component systems C-terminal domain-containing protein</fullName>
    </recommendedName>
</protein>